<keyword evidence="1" id="KW-0472">Membrane</keyword>
<evidence type="ECO:0000313" key="4">
    <source>
        <dbReference type="Proteomes" id="UP001185863"/>
    </source>
</evidence>
<organism evidence="3 4">
    <name type="scientific">Rhodococcus oxybenzonivorans</name>
    <dbReference type="NCBI Taxonomy" id="1990687"/>
    <lineage>
        <taxon>Bacteria</taxon>
        <taxon>Bacillati</taxon>
        <taxon>Actinomycetota</taxon>
        <taxon>Actinomycetes</taxon>
        <taxon>Mycobacteriales</taxon>
        <taxon>Nocardiaceae</taxon>
        <taxon>Rhodococcus</taxon>
    </lineage>
</organism>
<comment type="caution">
    <text evidence="3">The sequence shown here is derived from an EMBL/GenBank/DDBJ whole genome shotgun (WGS) entry which is preliminary data.</text>
</comment>
<evidence type="ECO:0000259" key="2">
    <source>
        <dbReference type="Pfam" id="PF03779"/>
    </source>
</evidence>
<feature type="transmembrane region" description="Helical" evidence="1">
    <location>
        <begin position="7"/>
        <end position="26"/>
    </location>
</feature>
<gene>
    <name evidence="3" type="ORF">R4315_07450</name>
</gene>
<name>A0AAE4UX88_9NOCA</name>
<keyword evidence="1" id="KW-0812">Transmembrane</keyword>
<feature type="domain" description="SPW repeat-containing integral membrane" evidence="2">
    <location>
        <begin position="7"/>
        <end position="101"/>
    </location>
</feature>
<reference evidence="3" key="1">
    <citation type="submission" date="2023-10" db="EMBL/GenBank/DDBJ databases">
        <title>Development of a sustainable strategy for remediation of hydrocarbon-contaminated territories based on the waste exchange concept.</title>
        <authorList>
            <person name="Krivoruchko A."/>
        </authorList>
    </citation>
    <scope>NUCLEOTIDE SEQUENCE</scope>
    <source>
        <strain evidence="3">IEGM 68</strain>
    </source>
</reference>
<evidence type="ECO:0000313" key="3">
    <source>
        <dbReference type="EMBL" id="MDV7264377.1"/>
    </source>
</evidence>
<dbReference type="InterPro" id="IPR005530">
    <property type="entry name" value="SPW"/>
</dbReference>
<feature type="transmembrane region" description="Helical" evidence="1">
    <location>
        <begin position="59"/>
        <end position="77"/>
    </location>
</feature>
<feature type="transmembrane region" description="Helical" evidence="1">
    <location>
        <begin position="32"/>
        <end position="52"/>
    </location>
</feature>
<feature type="transmembrane region" description="Helical" evidence="1">
    <location>
        <begin position="89"/>
        <end position="107"/>
    </location>
</feature>
<protein>
    <submittedName>
        <fullName evidence="3">SPW repeat protein</fullName>
    </submittedName>
</protein>
<proteinExistence type="predicted"/>
<dbReference type="Pfam" id="PF03779">
    <property type="entry name" value="SPW"/>
    <property type="match status" value="1"/>
</dbReference>
<dbReference type="Proteomes" id="UP001185863">
    <property type="component" value="Unassembled WGS sequence"/>
</dbReference>
<keyword evidence="1" id="KW-1133">Transmembrane helix</keyword>
<evidence type="ECO:0000256" key="1">
    <source>
        <dbReference type="SAM" id="Phobius"/>
    </source>
</evidence>
<dbReference type="AlphaFoldDB" id="A0AAE4UX88"/>
<accession>A0AAE4UX88</accession>
<sequence>MKSWSRMQDIAAIVIGVFAALSPLWLDTNNAARWSLIVLGALIALSGLVHMFRPDFTMAEYAMGIFGVLLFLSPWVMNFDGLRGASWTAWVVGVLAVVVAVTAMPVMSSRMHGHGGLATHH</sequence>
<dbReference type="EMBL" id="JAWLUP010000010">
    <property type="protein sequence ID" value="MDV7264377.1"/>
    <property type="molecule type" value="Genomic_DNA"/>
</dbReference>
<dbReference type="RefSeq" id="WP_201453447.1">
    <property type="nucleotide sequence ID" value="NZ_CP021354.1"/>
</dbReference>